<accession>A0ABN7Q089</accession>
<protein>
    <recommendedName>
        <fullName evidence="2">DUF4347 domain-containing protein</fullName>
    </recommendedName>
</protein>
<feature type="region of interest" description="Disordered" evidence="1">
    <location>
        <begin position="29"/>
        <end position="53"/>
    </location>
</feature>
<evidence type="ECO:0000313" key="4">
    <source>
        <dbReference type="Proteomes" id="UP000672657"/>
    </source>
</evidence>
<evidence type="ECO:0000313" key="3">
    <source>
        <dbReference type="EMBL" id="CAG2151166.1"/>
    </source>
</evidence>
<dbReference type="RefSeq" id="WP_211954898.1">
    <property type="nucleotide sequence ID" value="NZ_CAJPVI010000024.1"/>
</dbReference>
<organism evidence="3 4">
    <name type="scientific">Cupriavidus numazuensis</name>
    <dbReference type="NCBI Taxonomy" id="221992"/>
    <lineage>
        <taxon>Bacteria</taxon>
        <taxon>Pseudomonadati</taxon>
        <taxon>Pseudomonadota</taxon>
        <taxon>Betaproteobacteria</taxon>
        <taxon>Burkholderiales</taxon>
        <taxon>Burkholderiaceae</taxon>
        <taxon>Cupriavidus</taxon>
    </lineage>
</organism>
<comment type="caution">
    <text evidence="3">The sequence shown here is derived from an EMBL/GenBank/DDBJ whole genome shotgun (WGS) entry which is preliminary data.</text>
</comment>
<dbReference type="InterPro" id="IPR025592">
    <property type="entry name" value="DUF4347"/>
</dbReference>
<keyword evidence="4" id="KW-1185">Reference proteome</keyword>
<proteinExistence type="predicted"/>
<dbReference type="EMBL" id="CAJPVI010000024">
    <property type="protein sequence ID" value="CAG2151166.1"/>
    <property type="molecule type" value="Genomic_DNA"/>
</dbReference>
<name>A0ABN7Q089_9BURK</name>
<evidence type="ECO:0000256" key="1">
    <source>
        <dbReference type="SAM" id="MobiDB-lite"/>
    </source>
</evidence>
<feature type="domain" description="DUF4347" evidence="2">
    <location>
        <begin position="62"/>
        <end position="126"/>
    </location>
</feature>
<dbReference type="Proteomes" id="UP000672657">
    <property type="component" value="Unassembled WGS sequence"/>
</dbReference>
<gene>
    <name evidence="3" type="ORF">LMG26411_03889</name>
</gene>
<dbReference type="Pfam" id="PF14252">
    <property type="entry name" value="DUF4347"/>
    <property type="match status" value="1"/>
</dbReference>
<reference evidence="3 4" key="1">
    <citation type="submission" date="2021-03" db="EMBL/GenBank/DDBJ databases">
        <authorList>
            <person name="Peeters C."/>
        </authorList>
    </citation>
    <scope>NUCLEOTIDE SEQUENCE [LARGE SCALE GENOMIC DNA]</scope>
    <source>
        <strain evidence="3 4">LMG 26411</strain>
    </source>
</reference>
<evidence type="ECO:0000259" key="2">
    <source>
        <dbReference type="Pfam" id="PF14252"/>
    </source>
</evidence>
<sequence length="132" mass="13346">MSDAISRFLPTSQTLALEQRVLYDAAAGAAVEHQQQAQPQPDGAAAPAHAPAPDAHVAGKQLLVIDARINGADQLAQSASPGTEVVVVGAGQDGVAAVQAALERLGRVDSIQILGHGAPGEITLGPVHTNLI</sequence>